<protein>
    <submittedName>
        <fullName evidence="1">Uncharacterized protein</fullName>
    </submittedName>
</protein>
<name>A0A7J7JXB5_BUGNE</name>
<gene>
    <name evidence="1" type="ORF">EB796_011349</name>
</gene>
<evidence type="ECO:0000313" key="2">
    <source>
        <dbReference type="Proteomes" id="UP000593567"/>
    </source>
</evidence>
<proteinExistence type="predicted"/>
<dbReference type="AlphaFoldDB" id="A0A7J7JXB5"/>
<dbReference type="Proteomes" id="UP000593567">
    <property type="component" value="Unassembled WGS sequence"/>
</dbReference>
<keyword evidence="2" id="KW-1185">Reference proteome</keyword>
<sequence length="67" mass="7464">MPMPYGNQLSTLRMVLTRSGTVVKRPGVRFKRGSGVRKVLEFDDSGVFSDSDDNLSPVSYTHKPKGY</sequence>
<organism evidence="1 2">
    <name type="scientific">Bugula neritina</name>
    <name type="common">Brown bryozoan</name>
    <name type="synonym">Sertularia neritina</name>
    <dbReference type="NCBI Taxonomy" id="10212"/>
    <lineage>
        <taxon>Eukaryota</taxon>
        <taxon>Metazoa</taxon>
        <taxon>Spiralia</taxon>
        <taxon>Lophotrochozoa</taxon>
        <taxon>Bryozoa</taxon>
        <taxon>Gymnolaemata</taxon>
        <taxon>Cheilostomatida</taxon>
        <taxon>Flustrina</taxon>
        <taxon>Buguloidea</taxon>
        <taxon>Bugulidae</taxon>
        <taxon>Bugula</taxon>
    </lineage>
</organism>
<dbReference type="EMBL" id="VXIV02001713">
    <property type="protein sequence ID" value="KAF6030364.1"/>
    <property type="molecule type" value="Genomic_DNA"/>
</dbReference>
<reference evidence="1" key="1">
    <citation type="submission" date="2020-06" db="EMBL/GenBank/DDBJ databases">
        <title>Draft genome of Bugula neritina, a colonial animal packing powerful symbionts and potential medicines.</title>
        <authorList>
            <person name="Rayko M."/>
        </authorList>
    </citation>
    <scope>NUCLEOTIDE SEQUENCE [LARGE SCALE GENOMIC DNA]</scope>
    <source>
        <strain evidence="1">Kwan_BN1</strain>
    </source>
</reference>
<evidence type="ECO:0000313" key="1">
    <source>
        <dbReference type="EMBL" id="KAF6030364.1"/>
    </source>
</evidence>
<accession>A0A7J7JXB5</accession>
<comment type="caution">
    <text evidence="1">The sequence shown here is derived from an EMBL/GenBank/DDBJ whole genome shotgun (WGS) entry which is preliminary data.</text>
</comment>